<feature type="region of interest" description="Disordered" evidence="6">
    <location>
        <begin position="658"/>
        <end position="711"/>
    </location>
</feature>
<organism evidence="9 10">
    <name type="scientific">Podarcis lilfordi</name>
    <name type="common">Lilford's wall lizard</name>
    <dbReference type="NCBI Taxonomy" id="74358"/>
    <lineage>
        <taxon>Eukaryota</taxon>
        <taxon>Metazoa</taxon>
        <taxon>Chordata</taxon>
        <taxon>Craniata</taxon>
        <taxon>Vertebrata</taxon>
        <taxon>Euteleostomi</taxon>
        <taxon>Lepidosauria</taxon>
        <taxon>Squamata</taxon>
        <taxon>Bifurcata</taxon>
        <taxon>Unidentata</taxon>
        <taxon>Episquamata</taxon>
        <taxon>Laterata</taxon>
        <taxon>Lacertibaenia</taxon>
        <taxon>Lacertidae</taxon>
        <taxon>Podarcis</taxon>
    </lineage>
</organism>
<feature type="region of interest" description="Disordered" evidence="6">
    <location>
        <begin position="993"/>
        <end position="1091"/>
    </location>
</feature>
<dbReference type="PRINTS" id="PR00499">
    <property type="entry name" value="P67PHOX"/>
</dbReference>
<dbReference type="GO" id="GO:0005737">
    <property type="term" value="C:cytoplasm"/>
    <property type="evidence" value="ECO:0007669"/>
    <property type="project" value="TreeGrafter"/>
</dbReference>
<evidence type="ECO:0000259" key="8">
    <source>
        <dbReference type="PROSITE" id="PS50831"/>
    </source>
</evidence>
<evidence type="ECO:0000256" key="2">
    <source>
        <dbReference type="ARBA" id="ARBA00022443"/>
    </source>
</evidence>
<keyword evidence="3" id="KW-0677">Repeat</keyword>
<keyword evidence="10" id="KW-1185">Reference proteome</keyword>
<gene>
    <name evidence="9" type="ORF">PODLI_1B031761</name>
</gene>
<dbReference type="PANTHER" id="PTHR14167">
    <property type="entry name" value="SH3 DOMAIN-CONTAINING"/>
    <property type="match status" value="1"/>
</dbReference>
<dbReference type="Pfam" id="PF14604">
    <property type="entry name" value="SH3_9"/>
    <property type="match status" value="1"/>
</dbReference>
<feature type="compositionally biased region" description="Polar residues" evidence="6">
    <location>
        <begin position="150"/>
        <end position="159"/>
    </location>
</feature>
<feature type="compositionally biased region" description="Basic and acidic residues" evidence="6">
    <location>
        <begin position="477"/>
        <end position="501"/>
    </location>
</feature>
<evidence type="ECO:0000256" key="5">
    <source>
        <dbReference type="PROSITE-ProRule" id="PRU00192"/>
    </source>
</evidence>
<evidence type="ECO:0000313" key="10">
    <source>
        <dbReference type="Proteomes" id="UP001178461"/>
    </source>
</evidence>
<feature type="region of interest" description="Disordered" evidence="6">
    <location>
        <begin position="333"/>
        <end position="352"/>
    </location>
</feature>
<dbReference type="Pfam" id="PF00018">
    <property type="entry name" value="SH3_1"/>
    <property type="match status" value="1"/>
</dbReference>
<comment type="subcellular location">
    <subcellularLocation>
        <location evidence="1">Cell junction</location>
    </subcellularLocation>
</comment>
<dbReference type="SMART" id="SM00326">
    <property type="entry name" value="SH3"/>
    <property type="match status" value="3"/>
</dbReference>
<feature type="domain" description="SH3" evidence="7">
    <location>
        <begin position="833"/>
        <end position="894"/>
    </location>
</feature>
<dbReference type="InterPro" id="IPR036028">
    <property type="entry name" value="SH3-like_dom_sf"/>
</dbReference>
<feature type="domain" description="SH3" evidence="7">
    <location>
        <begin position="1261"/>
        <end position="1322"/>
    </location>
</feature>
<feature type="compositionally biased region" description="Basic and acidic residues" evidence="6">
    <location>
        <begin position="62"/>
        <end position="71"/>
    </location>
</feature>
<evidence type="ECO:0000256" key="6">
    <source>
        <dbReference type="SAM" id="MobiDB-lite"/>
    </source>
</evidence>
<dbReference type="FunFam" id="2.30.30.40:FF:000001">
    <property type="entry name" value="Sorbin and SH3 domain-containing protein 1 isoform 2"/>
    <property type="match status" value="1"/>
</dbReference>
<feature type="compositionally biased region" description="Basic and acidic residues" evidence="6">
    <location>
        <begin position="446"/>
        <end position="459"/>
    </location>
</feature>
<dbReference type="PROSITE" id="PS50831">
    <property type="entry name" value="SOHO"/>
    <property type="match status" value="1"/>
</dbReference>
<dbReference type="GO" id="GO:0005634">
    <property type="term" value="C:nucleus"/>
    <property type="evidence" value="ECO:0007669"/>
    <property type="project" value="TreeGrafter"/>
</dbReference>
<evidence type="ECO:0000259" key="7">
    <source>
        <dbReference type="PROSITE" id="PS50002"/>
    </source>
</evidence>
<keyword evidence="4" id="KW-0965">Cell junction</keyword>
<protein>
    <submittedName>
        <fullName evidence="9">And SH3 domain-containing 1 isoform X1</fullName>
    </submittedName>
</protein>
<feature type="region of interest" description="Disordered" evidence="6">
    <location>
        <begin position="373"/>
        <end position="501"/>
    </location>
</feature>
<name>A0AA35K9G4_9SAUR</name>
<feature type="region of interest" description="Disordered" evidence="6">
    <location>
        <begin position="48"/>
        <end position="78"/>
    </location>
</feature>
<dbReference type="FunFam" id="2.30.30.40:FF:000004">
    <property type="entry name" value="Sorbin and SH3 domain-containing protein 1 isoform 2"/>
    <property type="match status" value="1"/>
</dbReference>
<feature type="compositionally biased region" description="Basic and acidic residues" evidence="6">
    <location>
        <begin position="563"/>
        <end position="574"/>
    </location>
</feature>
<dbReference type="GO" id="GO:0031589">
    <property type="term" value="P:cell-substrate adhesion"/>
    <property type="evidence" value="ECO:0007669"/>
    <property type="project" value="TreeGrafter"/>
</dbReference>
<accession>A0AA35K9G4</accession>
<dbReference type="EMBL" id="OX395130">
    <property type="protein sequence ID" value="CAI5774125.1"/>
    <property type="molecule type" value="Genomic_DNA"/>
</dbReference>
<feature type="region of interest" description="Disordered" evidence="6">
    <location>
        <begin position="132"/>
        <end position="161"/>
    </location>
</feature>
<feature type="compositionally biased region" description="Basic and acidic residues" evidence="6">
    <location>
        <begin position="701"/>
        <end position="711"/>
    </location>
</feature>
<feature type="compositionally biased region" description="Basic and acidic residues" evidence="6">
    <location>
        <begin position="589"/>
        <end position="598"/>
    </location>
</feature>
<dbReference type="InterPro" id="IPR050384">
    <property type="entry name" value="Endophilin_SH3RF"/>
</dbReference>
<feature type="compositionally biased region" description="Low complexity" evidence="6">
    <location>
        <begin position="601"/>
        <end position="610"/>
    </location>
</feature>
<dbReference type="InterPro" id="IPR003127">
    <property type="entry name" value="SoHo_dom"/>
</dbReference>
<feature type="compositionally biased region" description="Polar residues" evidence="6">
    <location>
        <begin position="404"/>
        <end position="417"/>
    </location>
</feature>
<feature type="region of interest" description="Disordered" evidence="6">
    <location>
        <begin position="589"/>
        <end position="626"/>
    </location>
</feature>
<dbReference type="InterPro" id="IPR001452">
    <property type="entry name" value="SH3_domain"/>
</dbReference>
<proteinExistence type="predicted"/>
<dbReference type="Pfam" id="PF07653">
    <property type="entry name" value="SH3_2"/>
    <property type="match status" value="1"/>
</dbReference>
<sequence>MTSECKEVEVGSTVVNGLVLGSNGQDRELDPAKVCTGKGAVTLWASPTYEENRSVSPTSHSQDIHQSENDWKLPLSVDTNGDAQSSALAAKGYRSVRPNLSESKPHDANCSAATTPAHTEVIVVPFQQVYPDRGQEASSSTPPPPLLPYGQSSAFSDNTPAPGLLLTFPTLDDFIPPHLQKGSQHNQPSSSSGIVPHVRPKLPSLSPPPPPPPPVLIPPVTEVSDSVSEPESTGMILRTDPCPLLYEAPRSSSGTECYGSLTLTSKPTSGYPSTTIVNPTIVLLQHNREQQKRLSSLSEPAIDVPLADKVDYMPVQEKMSQSKKQAMEERKKAIKSPQYMTDSSPDDIGIPLRNTDRSKDWYKTMFKQIHRLTKDPPEENPYCPTYKFPELPDIQPQTKEENPYSPTYQFPVSTPSPKSEDEDSDSYVPQYSFYKDTRAQTSVPRSKSENDTIDMEKVVKRSATLPLPARTSSLKPSTERNDWEPPDKKVDTRKYRAEPKSIYEYQPGRSSVLNNEKLTRDISPEEIDLKNEPWYKFFSELEFGKPPPKKIWDYTPGDCSILTREDRKTDPEKDIYLYQTELEADIEKMEKMYKDKKQMKSTTGSSPPETSSDHLPHSPYSPSYHSAKRAFEAALGDVTGPENERQIYKSVLEGGDIPLQGLSGLKRPSSSASTKDSESPRHFAPLDYMESPEEFSRRRHSDKEKLLEDQRRLRREQEEADIAARRHTGVIPTHHQFITNERFGDLLIVDDTAKRRSGSEMRAARAKFDFKAQTLKELPLKKGDVVYIYKQIDQNWFEGEHHGRVGIFPQSYIELLPPTEKAQPKKTSPIQVLEYGDAIAKFNFNGDTQVEMSFRKGERITLIRQVDENWYEGKIPSTHRQGIFPVTYVDIFKQPVLKNTLDYGSLSFCHSPNRSLTTSPQSPSSELLFTPTPPPLAPMRPALSPELQAVTSEWISLTLGAPRGHAPPVTPPLPPLPDASLCNVDYLTPSAVASPSPSISLHPSNMSSSSTPTSFVSPLPPSPYEPQSPAQNLSLAARQSEEKFASSPSPQMSYCDSPCSPDSFLSELSDATERQGKLQKSRGPSRRMEREDCVTANRSCGGIPEICRARGLSEPEKAVSSQKKSLHTIEESMLYQEQGGSPMCSYKQVEQRENQSRVIKSVNAKPFSPSTLLSPSAISSFAVRTQVPPRLSRTVNVPQETVCNEILNIAEKSVHYCSTISQPLVSCHKGPHSDNKSSFIISQQPQVLPLGTSLDRNHAPQDMLSYQALYSYVPQNEDELELRDGDIIDVMEKCDDGWFVGTSRRTQQFGTFPGNYVKLVSS</sequence>
<reference evidence="9" key="1">
    <citation type="submission" date="2022-12" db="EMBL/GenBank/DDBJ databases">
        <authorList>
            <person name="Alioto T."/>
            <person name="Alioto T."/>
            <person name="Gomez Garrido J."/>
        </authorList>
    </citation>
    <scope>NUCLEOTIDE SEQUENCE</scope>
</reference>
<dbReference type="InterPro" id="IPR035610">
    <property type="entry name" value="SORBS1_SH3_1"/>
</dbReference>
<dbReference type="SMART" id="SM00459">
    <property type="entry name" value="Sorb"/>
    <property type="match status" value="1"/>
</dbReference>
<keyword evidence="2 5" id="KW-0728">SH3 domain</keyword>
<evidence type="ECO:0000256" key="1">
    <source>
        <dbReference type="ARBA" id="ARBA00004282"/>
    </source>
</evidence>
<feature type="compositionally biased region" description="Low complexity" evidence="6">
    <location>
        <begin position="993"/>
        <end position="1017"/>
    </location>
</feature>
<evidence type="ECO:0000256" key="3">
    <source>
        <dbReference type="ARBA" id="ARBA00022737"/>
    </source>
</evidence>
<evidence type="ECO:0000313" key="9">
    <source>
        <dbReference type="EMBL" id="CAI5774125.1"/>
    </source>
</evidence>
<dbReference type="PROSITE" id="PS50002">
    <property type="entry name" value="SH3"/>
    <property type="match status" value="3"/>
</dbReference>
<dbReference type="Pfam" id="PF02208">
    <property type="entry name" value="Sorb"/>
    <property type="match status" value="1"/>
</dbReference>
<dbReference type="InterPro" id="IPR035611">
    <property type="entry name" value="SORBS1_SH3_2"/>
</dbReference>
<feature type="compositionally biased region" description="Polar residues" evidence="6">
    <location>
        <begin position="181"/>
        <end position="193"/>
    </location>
</feature>
<feature type="region of interest" description="Disordered" evidence="6">
    <location>
        <begin position="175"/>
        <end position="213"/>
    </location>
</feature>
<dbReference type="CDD" id="cd11922">
    <property type="entry name" value="SH3_Sorbs1_2"/>
    <property type="match status" value="1"/>
</dbReference>
<feature type="region of interest" description="Disordered" evidence="6">
    <location>
        <begin position="542"/>
        <end position="574"/>
    </location>
</feature>
<dbReference type="GO" id="GO:0030055">
    <property type="term" value="C:cell-substrate junction"/>
    <property type="evidence" value="ECO:0007669"/>
    <property type="project" value="TreeGrafter"/>
</dbReference>
<dbReference type="Gene3D" id="2.30.30.40">
    <property type="entry name" value="SH3 Domains"/>
    <property type="match status" value="3"/>
</dbReference>
<feature type="domain" description="SH3" evidence="7">
    <location>
        <begin position="759"/>
        <end position="818"/>
    </location>
</feature>
<dbReference type="SUPFAM" id="SSF50044">
    <property type="entry name" value="SH3-domain"/>
    <property type="match status" value="3"/>
</dbReference>
<dbReference type="Proteomes" id="UP001178461">
    <property type="component" value="Chromosome 5"/>
</dbReference>
<evidence type="ECO:0000256" key="4">
    <source>
        <dbReference type="ARBA" id="ARBA00022949"/>
    </source>
</evidence>
<dbReference type="CDD" id="cd11919">
    <property type="entry name" value="SH3_Sorbs1_1"/>
    <property type="match status" value="1"/>
</dbReference>
<dbReference type="PANTHER" id="PTHR14167:SF64">
    <property type="entry name" value="SORBIN AND SH3 DOMAIN-CONTAINING PROTEIN 1"/>
    <property type="match status" value="1"/>
</dbReference>
<feature type="domain" description="SoHo" evidence="8">
    <location>
        <begin position="333"/>
        <end position="391"/>
    </location>
</feature>